<reference evidence="4 5" key="1">
    <citation type="journal article" date="2018" name="Evol. Lett.">
        <title>Horizontal gene cluster transfer increased hallucinogenic mushroom diversity.</title>
        <authorList>
            <person name="Reynolds H.T."/>
            <person name="Vijayakumar V."/>
            <person name="Gluck-Thaler E."/>
            <person name="Korotkin H.B."/>
            <person name="Matheny P.B."/>
            <person name="Slot J.C."/>
        </authorList>
    </citation>
    <scope>NUCLEOTIDE SEQUENCE [LARGE SCALE GENOMIC DNA]</scope>
    <source>
        <strain evidence="4 5">SRW20</strain>
    </source>
</reference>
<dbReference type="EMBL" id="NHYE01005369">
    <property type="protein sequence ID" value="PPQ74016.1"/>
    <property type="molecule type" value="Genomic_DNA"/>
</dbReference>
<evidence type="ECO:0000313" key="5">
    <source>
        <dbReference type="Proteomes" id="UP000284706"/>
    </source>
</evidence>
<dbReference type="InterPro" id="IPR051468">
    <property type="entry name" value="Fungal_SecMetab_SDRs"/>
</dbReference>
<dbReference type="PANTHER" id="PTHR43544:SF7">
    <property type="entry name" value="NADB-LER2"/>
    <property type="match status" value="1"/>
</dbReference>
<comment type="similarity">
    <text evidence="1">Belongs to the short-chain dehydrogenases/reductases (SDR) family.</text>
</comment>
<organism evidence="4 5">
    <name type="scientific">Gymnopilus dilepis</name>
    <dbReference type="NCBI Taxonomy" id="231916"/>
    <lineage>
        <taxon>Eukaryota</taxon>
        <taxon>Fungi</taxon>
        <taxon>Dikarya</taxon>
        <taxon>Basidiomycota</taxon>
        <taxon>Agaricomycotina</taxon>
        <taxon>Agaricomycetes</taxon>
        <taxon>Agaricomycetidae</taxon>
        <taxon>Agaricales</taxon>
        <taxon>Agaricineae</taxon>
        <taxon>Hymenogastraceae</taxon>
        <taxon>Gymnopilus</taxon>
    </lineage>
</organism>
<dbReference type="GO" id="GO:0005737">
    <property type="term" value="C:cytoplasm"/>
    <property type="evidence" value="ECO:0007669"/>
    <property type="project" value="TreeGrafter"/>
</dbReference>
<dbReference type="PRINTS" id="PR00081">
    <property type="entry name" value="GDHRDH"/>
</dbReference>
<keyword evidence="3" id="KW-0560">Oxidoreductase</keyword>
<comment type="caution">
    <text evidence="4">The sequence shown here is derived from an EMBL/GenBank/DDBJ whole genome shotgun (WGS) entry which is preliminary data.</text>
</comment>
<dbReference type="Pfam" id="PF00106">
    <property type="entry name" value="adh_short"/>
    <property type="match status" value="2"/>
</dbReference>
<evidence type="ECO:0000313" key="4">
    <source>
        <dbReference type="EMBL" id="PPQ74016.1"/>
    </source>
</evidence>
<dbReference type="SUPFAM" id="SSF51735">
    <property type="entry name" value="NAD(P)-binding Rossmann-fold domains"/>
    <property type="match status" value="2"/>
</dbReference>
<dbReference type="GO" id="GO:0016491">
    <property type="term" value="F:oxidoreductase activity"/>
    <property type="evidence" value="ECO:0007669"/>
    <property type="project" value="UniProtKB-KW"/>
</dbReference>
<dbReference type="Gene3D" id="3.40.50.720">
    <property type="entry name" value="NAD(P)-binding Rossmann-like Domain"/>
    <property type="match status" value="2"/>
</dbReference>
<dbReference type="CDD" id="cd05325">
    <property type="entry name" value="carb_red_sniffer_like_SDR_c"/>
    <property type="match status" value="1"/>
</dbReference>
<dbReference type="InterPro" id="IPR002347">
    <property type="entry name" value="SDR_fam"/>
</dbReference>
<dbReference type="PROSITE" id="PS00061">
    <property type="entry name" value="ADH_SHORT"/>
    <property type="match status" value="1"/>
</dbReference>
<dbReference type="InterPro" id="IPR036291">
    <property type="entry name" value="NAD(P)-bd_dom_sf"/>
</dbReference>
<dbReference type="PANTHER" id="PTHR43544">
    <property type="entry name" value="SHORT-CHAIN DEHYDROGENASE/REDUCTASE"/>
    <property type="match status" value="1"/>
</dbReference>
<keyword evidence="5" id="KW-1185">Reference proteome</keyword>
<evidence type="ECO:0008006" key="6">
    <source>
        <dbReference type="Google" id="ProtNLM"/>
    </source>
</evidence>
<dbReference type="AlphaFoldDB" id="A0A409W689"/>
<evidence type="ECO:0000256" key="3">
    <source>
        <dbReference type="ARBA" id="ARBA00023002"/>
    </source>
</evidence>
<evidence type="ECO:0000256" key="2">
    <source>
        <dbReference type="ARBA" id="ARBA00022857"/>
    </source>
</evidence>
<keyword evidence="2" id="KW-0521">NADP</keyword>
<protein>
    <recommendedName>
        <fullName evidence="6">Ketoreductase (KR) domain-containing protein</fullName>
    </recommendedName>
</protein>
<proteinExistence type="inferred from homology"/>
<dbReference type="Proteomes" id="UP000284706">
    <property type="component" value="Unassembled WGS sequence"/>
</dbReference>
<name>A0A409W689_9AGAR</name>
<accession>A0A409W689</accession>
<dbReference type="InterPro" id="IPR020904">
    <property type="entry name" value="Sc_DH/Rdtase_CS"/>
</dbReference>
<dbReference type="InParanoid" id="A0A409W689"/>
<dbReference type="OrthoDB" id="9876299at2759"/>
<evidence type="ECO:0000256" key="1">
    <source>
        <dbReference type="ARBA" id="ARBA00006484"/>
    </source>
</evidence>
<gene>
    <name evidence="4" type="ORF">CVT26_006955</name>
</gene>
<sequence>MPSWLITGANRGIGLATVQNLLKKDGNFVIATTRKDSAELNALASKHKNLKVLSLDINSQSSVDTAVAAATPLLPNGLDYLVNNAGKNPQPLTKFEDLDLELFGEEMIFNTVAPLRVSRAFLPLVKKSEAKKIIFISSVLASSQITFMMVNQFNAYSVAKAALNMLAHKWGASLKYEGVSTAAIHPGWTQTDLGDPLKEWMGKYAPQVPHLTTEEAGNVVIKVSEALTVEKTGQFWHFDGTNLPCRGVGLGIVKNLLEKDSSNFVIATARNLDVPALRELTSQFPKDRLQLVHLDVSEPADIEKAVETVTALLPRGLDYLINNAAIHPQPLVKFEDLDYDLFAEEILFNTVIPVRVTRLFLPLIKKSKEKKILFISSAMGSFELTYPMVNQCNAYSTGKAALNMVALKWAASLKNEGVSVASVHPGKDILDCFVKYVRELPPSGWVDTEIGEPIKEWMTKNAPDVPQIKPEESGAAVVKVAEELSLVNTGTFFNYTGKSLPR</sequence>